<evidence type="ECO:0000313" key="1">
    <source>
        <dbReference type="EMBL" id="EHL78049.1"/>
    </source>
</evidence>
<evidence type="ECO:0000313" key="2">
    <source>
        <dbReference type="Proteomes" id="UP000011747"/>
    </source>
</evidence>
<dbReference type="EMBL" id="ACWF01000098">
    <property type="protein sequence ID" value="EHL78049.1"/>
    <property type="molecule type" value="Genomic_DNA"/>
</dbReference>
<protein>
    <recommendedName>
        <fullName evidence="3">YqcI/YcgG family protein</fullName>
    </recommendedName>
</protein>
<organism evidence="1 2">
    <name type="scientific">Bacillus smithii 7_3_47FAA</name>
    <dbReference type="NCBI Taxonomy" id="665952"/>
    <lineage>
        <taxon>Bacteria</taxon>
        <taxon>Bacillati</taxon>
        <taxon>Bacillota</taxon>
        <taxon>Bacilli</taxon>
        <taxon>Bacillales</taxon>
        <taxon>Bacillaceae</taxon>
        <taxon>Bacillus</taxon>
    </lineage>
</organism>
<proteinExistence type="predicted"/>
<gene>
    <name evidence="1" type="ORF">HMPREF1015_02943</name>
</gene>
<dbReference type="PANTHER" id="PTHR40045">
    <property type="entry name" value="YCGG FAMILY PROTEIN"/>
    <property type="match status" value="1"/>
</dbReference>
<accession>G9QLD3</accession>
<sequence>MGLFKDEKTNRIHLQSWKRDALEKFEAKILDKEKPFPCIPATQGYSLHHLRYGFVGDPRKSSSIQELASLLTEFNQASKELGKYTSLIIFFETPMEWIRSYKVEQFEQLFWDLLNGLSDMDPFDWPSHIPKDPHVFYVLCHPITY</sequence>
<dbReference type="HOGENOM" id="CLU_1783023_0_0_9"/>
<dbReference type="Pfam" id="PF08892">
    <property type="entry name" value="YqcI_YcgG"/>
    <property type="match status" value="1"/>
</dbReference>
<evidence type="ECO:0008006" key="3">
    <source>
        <dbReference type="Google" id="ProtNLM"/>
    </source>
</evidence>
<dbReference type="Proteomes" id="UP000011747">
    <property type="component" value="Unassembled WGS sequence"/>
</dbReference>
<dbReference type="AlphaFoldDB" id="G9QLD3"/>
<reference evidence="1 2" key="1">
    <citation type="submission" date="2011-09" db="EMBL/GenBank/DDBJ databases">
        <title>The Genome Sequence of Bacillus smithii 7_3_47FAA.</title>
        <authorList>
            <consortium name="The Broad Institute Genome Sequencing Platform"/>
            <person name="Earl A."/>
            <person name="Ward D."/>
            <person name="Feldgarden M."/>
            <person name="Gevers D."/>
            <person name="Daigneault M."/>
            <person name="Strauss J."/>
            <person name="Allen-Vercoe E."/>
            <person name="Young S.K."/>
            <person name="Zeng Q."/>
            <person name="Gargeya S."/>
            <person name="Fitzgerald M."/>
            <person name="Haas B."/>
            <person name="Abouelleil A."/>
            <person name="Alvarado L."/>
            <person name="Arachchi H.M."/>
            <person name="Berlin A."/>
            <person name="Brown A."/>
            <person name="Chapman S.B."/>
            <person name="Chen Z."/>
            <person name="Dunbar C."/>
            <person name="Freedman E."/>
            <person name="Gearin G."/>
            <person name="Goldberg J."/>
            <person name="Griggs A."/>
            <person name="Gujja S."/>
            <person name="Heiman D."/>
            <person name="Howarth C."/>
            <person name="Larson L."/>
            <person name="Lui A."/>
            <person name="MacDonald P.J.P."/>
            <person name="Montmayeur A."/>
            <person name="Murphy C."/>
            <person name="Neiman D."/>
            <person name="Pearson M."/>
            <person name="Priest M."/>
            <person name="Roberts A."/>
            <person name="Saif S."/>
            <person name="Shea T."/>
            <person name="Shenoy N."/>
            <person name="Sisk P."/>
            <person name="Stolte C."/>
            <person name="Sykes S."/>
            <person name="Wortman J."/>
            <person name="Nusbaum C."/>
            <person name="Birren B."/>
        </authorList>
    </citation>
    <scope>NUCLEOTIDE SEQUENCE [LARGE SCALE GENOMIC DNA]</scope>
    <source>
        <strain evidence="1 2">7_3_47FAA</strain>
    </source>
</reference>
<dbReference type="PANTHER" id="PTHR40045:SF1">
    <property type="entry name" value="YQCI_YCGG FAMILY PROTEIN"/>
    <property type="match status" value="1"/>
</dbReference>
<dbReference type="PATRIC" id="fig|665952.3.peg.1857"/>
<keyword evidence="2" id="KW-1185">Reference proteome</keyword>
<comment type="caution">
    <text evidence="1">The sequence shown here is derived from an EMBL/GenBank/DDBJ whole genome shotgun (WGS) entry which is preliminary data.</text>
</comment>
<name>G9QLD3_9BACI</name>
<dbReference type="InterPro" id="IPR014988">
    <property type="entry name" value="Uncharacterised_YqcI/YcgG"/>
</dbReference>